<dbReference type="PANTHER" id="PTHR24321">
    <property type="entry name" value="DEHYDROGENASES, SHORT CHAIN"/>
    <property type="match status" value="1"/>
</dbReference>
<proteinExistence type="inferred from homology"/>
<dbReference type="GO" id="GO:0016491">
    <property type="term" value="F:oxidoreductase activity"/>
    <property type="evidence" value="ECO:0007669"/>
    <property type="project" value="UniProtKB-KW"/>
</dbReference>
<keyword evidence="3" id="KW-0520">NAD</keyword>
<comment type="similarity">
    <text evidence="1 4">Belongs to the short-chain dehydrogenases/reductases (SDR) family.</text>
</comment>
<keyword evidence="2 5" id="KW-0560">Oxidoreductase</keyword>
<evidence type="ECO:0000313" key="5">
    <source>
        <dbReference type="EMBL" id="UGS39007.1"/>
    </source>
</evidence>
<reference evidence="5" key="1">
    <citation type="journal article" date="2022" name="Int. J. Syst. Evol. Microbiol.">
        <title>Pseudomonas aegrilactucae sp. nov. and Pseudomonas morbosilactucae sp. nov., pathogens causing bacterial rot of lettuce in Japan.</title>
        <authorList>
            <person name="Sawada H."/>
            <person name="Fujikawa T."/>
            <person name="Satou M."/>
        </authorList>
    </citation>
    <scope>NUCLEOTIDE SEQUENCE</scope>
    <source>
        <strain evidence="5">0166_1</strain>
    </source>
</reference>
<organism evidence="5 6">
    <name type="scientific">Capillimicrobium parvum</name>
    <dbReference type="NCBI Taxonomy" id="2884022"/>
    <lineage>
        <taxon>Bacteria</taxon>
        <taxon>Bacillati</taxon>
        <taxon>Actinomycetota</taxon>
        <taxon>Thermoleophilia</taxon>
        <taxon>Solirubrobacterales</taxon>
        <taxon>Capillimicrobiaceae</taxon>
        <taxon>Capillimicrobium</taxon>
    </lineage>
</organism>
<name>A0A9E6Y617_9ACTN</name>
<dbReference type="InterPro" id="IPR002347">
    <property type="entry name" value="SDR_fam"/>
</dbReference>
<dbReference type="AlphaFoldDB" id="A0A9E6Y617"/>
<dbReference type="SUPFAM" id="SSF51735">
    <property type="entry name" value="NAD(P)-binding Rossmann-fold domains"/>
    <property type="match status" value="1"/>
</dbReference>
<dbReference type="NCBIfam" id="TIGR03971">
    <property type="entry name" value="SDR_subfam_1"/>
    <property type="match status" value="1"/>
</dbReference>
<dbReference type="PANTHER" id="PTHR24321:SF8">
    <property type="entry name" value="ESTRADIOL 17-BETA-DEHYDROGENASE 8-RELATED"/>
    <property type="match status" value="1"/>
</dbReference>
<dbReference type="KEGG" id="sbae:DSM104329_05439"/>
<dbReference type="PRINTS" id="PR00080">
    <property type="entry name" value="SDRFAMILY"/>
</dbReference>
<dbReference type="Gene3D" id="3.40.50.720">
    <property type="entry name" value="NAD(P)-binding Rossmann-like Domain"/>
    <property type="match status" value="1"/>
</dbReference>
<dbReference type="Pfam" id="PF00106">
    <property type="entry name" value="adh_short"/>
    <property type="match status" value="1"/>
</dbReference>
<dbReference type="Proteomes" id="UP001162834">
    <property type="component" value="Chromosome"/>
</dbReference>
<dbReference type="EMBL" id="CP087164">
    <property type="protein sequence ID" value="UGS39007.1"/>
    <property type="molecule type" value="Genomic_DNA"/>
</dbReference>
<dbReference type="EC" id="1.1.1.-" evidence="5"/>
<sequence>MPRMQGKVAFITGAARSQGRSHALTLAREGADVILFDVAAQIDGVPYELASPEDLQQTASAVEELGRQALVVQGDVRRFEDLARAVDEGLDRFGQIDTAVANAGIWVIDRFWELTPERWQTVIDINLTGVFNTARAVVGHMMERRQGSVVLIASVNGLEASARCAHYGATKAGVINLAKTLAVELGPYSVRCNAIAPGLIDTVMNSWQGALDFMAGREGGTQEDRLAAAPHWGSLPESLVPPSSVSNAVLYLASDEAAHVTGITLTVDAGHYALPGFNTEPGEAPAVSP</sequence>
<evidence type="ECO:0000256" key="3">
    <source>
        <dbReference type="ARBA" id="ARBA00023027"/>
    </source>
</evidence>
<evidence type="ECO:0000313" key="6">
    <source>
        <dbReference type="Proteomes" id="UP001162834"/>
    </source>
</evidence>
<protein>
    <submittedName>
        <fullName evidence="5">(-)-trans-carveol dehydrogenase</fullName>
        <ecNumber evidence="5">1.1.1.-</ecNumber>
    </submittedName>
</protein>
<evidence type="ECO:0000256" key="1">
    <source>
        <dbReference type="ARBA" id="ARBA00006484"/>
    </source>
</evidence>
<evidence type="ECO:0000256" key="2">
    <source>
        <dbReference type="ARBA" id="ARBA00023002"/>
    </source>
</evidence>
<dbReference type="RefSeq" id="WP_259313018.1">
    <property type="nucleotide sequence ID" value="NZ_CP087164.1"/>
</dbReference>
<dbReference type="InterPro" id="IPR036291">
    <property type="entry name" value="NAD(P)-bd_dom_sf"/>
</dbReference>
<evidence type="ECO:0000256" key="4">
    <source>
        <dbReference type="RuleBase" id="RU000363"/>
    </source>
</evidence>
<dbReference type="FunFam" id="3.40.50.720:FF:000084">
    <property type="entry name" value="Short-chain dehydrogenase reductase"/>
    <property type="match status" value="1"/>
</dbReference>
<keyword evidence="6" id="KW-1185">Reference proteome</keyword>
<dbReference type="InterPro" id="IPR020904">
    <property type="entry name" value="Sc_DH/Rdtase_CS"/>
</dbReference>
<accession>A0A9E6Y617</accession>
<dbReference type="PROSITE" id="PS00061">
    <property type="entry name" value="ADH_SHORT"/>
    <property type="match status" value="1"/>
</dbReference>
<gene>
    <name evidence="5" type="primary">limC_2</name>
    <name evidence="5" type="ORF">DSM104329_05439</name>
</gene>
<dbReference type="InterPro" id="IPR023985">
    <property type="entry name" value="SDR_subfam_1"/>
</dbReference>
<dbReference type="PRINTS" id="PR00081">
    <property type="entry name" value="GDHRDH"/>
</dbReference>